<organism evidence="1 2">
    <name type="scientific">Penicillium alfredii</name>
    <dbReference type="NCBI Taxonomy" id="1506179"/>
    <lineage>
        <taxon>Eukaryota</taxon>
        <taxon>Fungi</taxon>
        <taxon>Dikarya</taxon>
        <taxon>Ascomycota</taxon>
        <taxon>Pezizomycotina</taxon>
        <taxon>Eurotiomycetes</taxon>
        <taxon>Eurotiomycetidae</taxon>
        <taxon>Eurotiales</taxon>
        <taxon>Aspergillaceae</taxon>
        <taxon>Penicillium</taxon>
    </lineage>
</organism>
<evidence type="ECO:0000313" key="1">
    <source>
        <dbReference type="EMBL" id="KAJ5092543.1"/>
    </source>
</evidence>
<evidence type="ECO:0000313" key="2">
    <source>
        <dbReference type="Proteomes" id="UP001141434"/>
    </source>
</evidence>
<dbReference type="EMBL" id="JAPMSZ010000009">
    <property type="protein sequence ID" value="KAJ5092543.1"/>
    <property type="molecule type" value="Genomic_DNA"/>
</dbReference>
<keyword evidence="2" id="KW-1185">Reference proteome</keyword>
<sequence length="157" mass="17230">MDVIPVVADGPLNQHELVAAGLRPVWTQGDGYLGVLPDEIAEWIDLELGANARLTGLMSSMFWLAKLDDLVAAIHDPTCAMREEVVDIPSNASIRSMLDLWVDSGKIPFKVYGRFLDTSKQSITVFDQDFTTAIAILSVSRLPTALSPIVVTFHYTL</sequence>
<dbReference type="GeneID" id="81397107"/>
<reference evidence="1" key="2">
    <citation type="journal article" date="2023" name="IMA Fungus">
        <title>Comparative genomic study of the Penicillium genus elucidates a diverse pangenome and 15 lateral gene transfer events.</title>
        <authorList>
            <person name="Petersen C."/>
            <person name="Sorensen T."/>
            <person name="Nielsen M.R."/>
            <person name="Sondergaard T.E."/>
            <person name="Sorensen J.L."/>
            <person name="Fitzpatrick D.A."/>
            <person name="Frisvad J.C."/>
            <person name="Nielsen K.L."/>
        </authorList>
    </citation>
    <scope>NUCLEOTIDE SEQUENCE</scope>
    <source>
        <strain evidence="1">IBT 34128</strain>
    </source>
</reference>
<dbReference type="Proteomes" id="UP001141434">
    <property type="component" value="Unassembled WGS sequence"/>
</dbReference>
<name>A0A9W9F2P4_9EURO</name>
<protein>
    <submittedName>
        <fullName evidence="1">Uncharacterized protein</fullName>
    </submittedName>
</protein>
<comment type="caution">
    <text evidence="1">The sequence shown here is derived from an EMBL/GenBank/DDBJ whole genome shotgun (WGS) entry which is preliminary data.</text>
</comment>
<dbReference type="AlphaFoldDB" id="A0A9W9F2P4"/>
<accession>A0A9W9F2P4</accession>
<gene>
    <name evidence="1" type="ORF">NUU61_007413</name>
</gene>
<dbReference type="RefSeq" id="XP_056510738.1">
    <property type="nucleotide sequence ID" value="XM_056657938.1"/>
</dbReference>
<reference evidence="1" key="1">
    <citation type="submission" date="2022-11" db="EMBL/GenBank/DDBJ databases">
        <authorList>
            <person name="Petersen C."/>
        </authorList>
    </citation>
    <scope>NUCLEOTIDE SEQUENCE</scope>
    <source>
        <strain evidence="1">IBT 34128</strain>
    </source>
</reference>
<dbReference type="OrthoDB" id="2440450at2759"/>
<proteinExistence type="predicted"/>